<protein>
    <recommendedName>
        <fullName evidence="9">Carbohydrate sulfotransferase</fullName>
        <ecNumber evidence="9">2.8.2.-</ecNumber>
    </recommendedName>
</protein>
<dbReference type="EC" id="2.8.2.-" evidence="9"/>
<evidence type="ECO:0000313" key="11">
    <source>
        <dbReference type="Proteomes" id="UP001347796"/>
    </source>
</evidence>
<dbReference type="AlphaFoldDB" id="A0AAN8J073"/>
<dbReference type="PANTHER" id="PTHR12137:SF54">
    <property type="entry name" value="CARBOHYDRATE SULFOTRANSFERASE"/>
    <property type="match status" value="1"/>
</dbReference>
<dbReference type="Proteomes" id="UP001347796">
    <property type="component" value="Unassembled WGS sequence"/>
</dbReference>
<accession>A0AAN8J073</accession>
<comment type="caution">
    <text evidence="10">The sequence shown here is derived from an EMBL/GenBank/DDBJ whole genome shotgun (WGS) entry which is preliminary data.</text>
</comment>
<feature type="transmembrane region" description="Helical" evidence="9">
    <location>
        <begin position="23"/>
        <end position="42"/>
    </location>
</feature>
<dbReference type="GO" id="GO:0000139">
    <property type="term" value="C:Golgi membrane"/>
    <property type="evidence" value="ECO:0007669"/>
    <property type="project" value="UniProtKB-SubCell"/>
</dbReference>
<keyword evidence="8 9" id="KW-0325">Glycoprotein</keyword>
<comment type="similarity">
    <text evidence="2 9">Belongs to the sulfotransferase 2 family.</text>
</comment>
<evidence type="ECO:0000256" key="3">
    <source>
        <dbReference type="ARBA" id="ARBA00022679"/>
    </source>
</evidence>
<proteinExistence type="inferred from homology"/>
<comment type="subcellular location">
    <subcellularLocation>
        <location evidence="1 9">Golgi apparatus membrane</location>
        <topology evidence="1 9">Single-pass type II membrane protein</topology>
    </subcellularLocation>
</comment>
<keyword evidence="5 9" id="KW-1133">Transmembrane helix</keyword>
<keyword evidence="6 9" id="KW-0333">Golgi apparatus</keyword>
<evidence type="ECO:0000256" key="8">
    <source>
        <dbReference type="ARBA" id="ARBA00023180"/>
    </source>
</evidence>
<dbReference type="PANTHER" id="PTHR12137">
    <property type="entry name" value="CARBOHYDRATE SULFOTRANSFERASE"/>
    <property type="match status" value="1"/>
</dbReference>
<keyword evidence="9" id="KW-0735">Signal-anchor</keyword>
<dbReference type="EMBL" id="JAZGQO010000021">
    <property type="protein sequence ID" value="KAK6166563.1"/>
    <property type="molecule type" value="Genomic_DNA"/>
</dbReference>
<dbReference type="Pfam" id="PF03567">
    <property type="entry name" value="Sulfotransfer_2"/>
    <property type="match status" value="1"/>
</dbReference>
<evidence type="ECO:0000256" key="2">
    <source>
        <dbReference type="ARBA" id="ARBA00006339"/>
    </source>
</evidence>
<reference evidence="10 11" key="1">
    <citation type="submission" date="2024-01" db="EMBL/GenBank/DDBJ databases">
        <title>The genome of the rayed Mediterranean limpet Patella caerulea (Linnaeus, 1758).</title>
        <authorList>
            <person name="Anh-Thu Weber A."/>
            <person name="Halstead-Nussloch G."/>
        </authorList>
    </citation>
    <scope>NUCLEOTIDE SEQUENCE [LARGE SCALE GENOMIC DNA]</scope>
    <source>
        <strain evidence="10">AATW-2023a</strain>
        <tissue evidence="10">Whole specimen</tissue>
    </source>
</reference>
<evidence type="ECO:0000256" key="5">
    <source>
        <dbReference type="ARBA" id="ARBA00022989"/>
    </source>
</evidence>
<dbReference type="GO" id="GO:0008146">
    <property type="term" value="F:sulfotransferase activity"/>
    <property type="evidence" value="ECO:0007669"/>
    <property type="project" value="InterPro"/>
</dbReference>
<name>A0AAN8J073_PATCE</name>
<organism evidence="10 11">
    <name type="scientific">Patella caerulea</name>
    <name type="common">Rayed Mediterranean limpet</name>
    <dbReference type="NCBI Taxonomy" id="87958"/>
    <lineage>
        <taxon>Eukaryota</taxon>
        <taxon>Metazoa</taxon>
        <taxon>Spiralia</taxon>
        <taxon>Lophotrochozoa</taxon>
        <taxon>Mollusca</taxon>
        <taxon>Gastropoda</taxon>
        <taxon>Patellogastropoda</taxon>
        <taxon>Patelloidea</taxon>
        <taxon>Patellidae</taxon>
        <taxon>Patella</taxon>
    </lineage>
</organism>
<keyword evidence="3 9" id="KW-0808">Transferase</keyword>
<gene>
    <name evidence="10" type="ORF">SNE40_023220</name>
</gene>
<sequence>MKQSSMYSSRLCKIKTAKMFDQTVKIGLPLVCILGMVLFIILKLSPTSIYSVDSIQKIININHAKPGPRDRDQIKRHEYVDAACKNNTLGNTGNILVSPAKKLSYCIVPTAESEFWIRTFRYLNDESKGEIDTRDLTKLNSLLSRNLLRQNLKLYHMEKESDEIVVDATNKILFTRNPYTRLWIAYIEHMFLPDLWNEVGRKIVSFRKSPKQESLLCGNDVTFEEFLDHVLREAKSPANMKKTWRPVQYLCNPCMYKPDFIGKVEYFDVDAKHILQKFDLSILLKSYESENYEIDEMKNIIRHYFHLYNQGTISNCISRAGLALRLWTSFQVRGYLPLQSESALQHITERTFDVNIFREIVVNVYDRYRSSRYLWKNQHNKLTTHAFQEIPFRIFKGLTTVYEFDFKAFGYEMFPKQFLKIPGVPRI</sequence>
<keyword evidence="9" id="KW-0119">Carbohydrate metabolism</keyword>
<evidence type="ECO:0000256" key="7">
    <source>
        <dbReference type="ARBA" id="ARBA00023136"/>
    </source>
</evidence>
<dbReference type="GO" id="GO:0016051">
    <property type="term" value="P:carbohydrate biosynthetic process"/>
    <property type="evidence" value="ECO:0007669"/>
    <property type="project" value="InterPro"/>
</dbReference>
<evidence type="ECO:0000256" key="9">
    <source>
        <dbReference type="RuleBase" id="RU364020"/>
    </source>
</evidence>
<dbReference type="InterPro" id="IPR005331">
    <property type="entry name" value="Sulfotransferase"/>
</dbReference>
<dbReference type="InterPro" id="IPR018011">
    <property type="entry name" value="Carb_sulfotrans_8-10"/>
</dbReference>
<evidence type="ECO:0000256" key="4">
    <source>
        <dbReference type="ARBA" id="ARBA00022692"/>
    </source>
</evidence>
<evidence type="ECO:0000256" key="6">
    <source>
        <dbReference type="ARBA" id="ARBA00023034"/>
    </source>
</evidence>
<evidence type="ECO:0000313" key="10">
    <source>
        <dbReference type="EMBL" id="KAK6166563.1"/>
    </source>
</evidence>
<evidence type="ECO:0000256" key="1">
    <source>
        <dbReference type="ARBA" id="ARBA00004323"/>
    </source>
</evidence>
<keyword evidence="11" id="KW-1185">Reference proteome</keyword>
<keyword evidence="4 9" id="KW-0812">Transmembrane</keyword>
<keyword evidence="7 9" id="KW-0472">Membrane</keyword>